<reference evidence="2" key="1">
    <citation type="journal article" date="2019" name="Int. J. Syst. Evol. Microbiol.">
        <title>The Global Catalogue of Microorganisms (GCM) 10K type strain sequencing project: providing services to taxonomists for standard genome sequencing and annotation.</title>
        <authorList>
            <consortium name="The Broad Institute Genomics Platform"/>
            <consortium name="The Broad Institute Genome Sequencing Center for Infectious Disease"/>
            <person name="Wu L."/>
            <person name="Ma J."/>
        </authorList>
    </citation>
    <scope>NUCLEOTIDE SEQUENCE [LARGE SCALE GENOMIC DNA]</scope>
    <source>
        <strain evidence="2">CCUG 56756</strain>
    </source>
</reference>
<gene>
    <name evidence="1" type="ORF">ACFQ1X_07745</name>
</gene>
<protein>
    <submittedName>
        <fullName evidence="1">Uncharacterized protein</fullName>
    </submittedName>
</protein>
<dbReference type="EMBL" id="JBHTKI010000008">
    <property type="protein sequence ID" value="MFD1031327.1"/>
    <property type="molecule type" value="Genomic_DNA"/>
</dbReference>
<organism evidence="1 2">
    <name type="scientific">Metaplanococcus flavidus</name>
    <dbReference type="NCBI Taxonomy" id="569883"/>
    <lineage>
        <taxon>Bacteria</taxon>
        <taxon>Bacillati</taxon>
        <taxon>Bacillota</taxon>
        <taxon>Bacilli</taxon>
        <taxon>Bacillales</taxon>
        <taxon>Caryophanaceae</taxon>
        <taxon>Metaplanococcus</taxon>
    </lineage>
</organism>
<proteinExistence type="predicted"/>
<comment type="caution">
    <text evidence="1">The sequence shown here is derived from an EMBL/GenBank/DDBJ whole genome shotgun (WGS) entry which is preliminary data.</text>
</comment>
<dbReference type="RefSeq" id="WP_144838076.1">
    <property type="nucleotide sequence ID" value="NZ_JBHTKI010000008.1"/>
</dbReference>
<sequence length="108" mass="12450">MSMQKIQTNDLVRDEYGNHYLVVGAHEEKGVLKNIQVSNLWYEQAFRERFEDASGGKSVGIQLQEKVNGYIEETERNERPIYGIRDLIVNQIDVYAVDITKPHPNSVL</sequence>
<accession>A0ABW3L9P5</accession>
<evidence type="ECO:0000313" key="1">
    <source>
        <dbReference type="EMBL" id="MFD1031327.1"/>
    </source>
</evidence>
<evidence type="ECO:0000313" key="2">
    <source>
        <dbReference type="Proteomes" id="UP001597109"/>
    </source>
</evidence>
<name>A0ABW3L9P5_9BACL</name>
<keyword evidence="2" id="KW-1185">Reference proteome</keyword>
<dbReference type="Proteomes" id="UP001597109">
    <property type="component" value="Unassembled WGS sequence"/>
</dbReference>